<evidence type="ECO:0000256" key="1">
    <source>
        <dbReference type="SAM" id="MobiDB-lite"/>
    </source>
</evidence>
<dbReference type="Proteomes" id="UP000054166">
    <property type="component" value="Unassembled WGS sequence"/>
</dbReference>
<feature type="region of interest" description="Disordered" evidence="1">
    <location>
        <begin position="31"/>
        <end position="55"/>
    </location>
</feature>
<feature type="compositionally biased region" description="Basic residues" evidence="1">
    <location>
        <begin position="45"/>
        <end position="55"/>
    </location>
</feature>
<organism evidence="2 3">
    <name type="scientific">Piloderma croceum (strain F 1598)</name>
    <dbReference type="NCBI Taxonomy" id="765440"/>
    <lineage>
        <taxon>Eukaryota</taxon>
        <taxon>Fungi</taxon>
        <taxon>Dikarya</taxon>
        <taxon>Basidiomycota</taxon>
        <taxon>Agaricomycotina</taxon>
        <taxon>Agaricomycetes</taxon>
        <taxon>Agaricomycetidae</taxon>
        <taxon>Atheliales</taxon>
        <taxon>Atheliaceae</taxon>
        <taxon>Piloderma</taxon>
    </lineage>
</organism>
<gene>
    <name evidence="2" type="ORF">PILCRDRAFT_814277</name>
</gene>
<sequence>MPLLMYEFKIQQMTNEHSDALNKRVKAWRTPPHNSRKEASGVLNKARRVKHVPYR</sequence>
<dbReference type="InParanoid" id="A0A0C3CF50"/>
<reference evidence="2 3" key="1">
    <citation type="submission" date="2014-04" db="EMBL/GenBank/DDBJ databases">
        <authorList>
            <consortium name="DOE Joint Genome Institute"/>
            <person name="Kuo A."/>
            <person name="Tarkka M."/>
            <person name="Buscot F."/>
            <person name="Kohler A."/>
            <person name="Nagy L.G."/>
            <person name="Floudas D."/>
            <person name="Copeland A."/>
            <person name="Barry K.W."/>
            <person name="Cichocki N."/>
            <person name="Veneault-Fourrey C."/>
            <person name="LaButti K."/>
            <person name="Lindquist E.A."/>
            <person name="Lipzen A."/>
            <person name="Lundell T."/>
            <person name="Morin E."/>
            <person name="Murat C."/>
            <person name="Sun H."/>
            <person name="Tunlid A."/>
            <person name="Henrissat B."/>
            <person name="Grigoriev I.V."/>
            <person name="Hibbett D.S."/>
            <person name="Martin F."/>
            <person name="Nordberg H.P."/>
            <person name="Cantor M.N."/>
            <person name="Hua S.X."/>
        </authorList>
    </citation>
    <scope>NUCLEOTIDE SEQUENCE [LARGE SCALE GENOMIC DNA]</scope>
    <source>
        <strain evidence="2 3">F 1598</strain>
    </source>
</reference>
<reference evidence="3" key="2">
    <citation type="submission" date="2015-01" db="EMBL/GenBank/DDBJ databases">
        <title>Evolutionary Origins and Diversification of the Mycorrhizal Mutualists.</title>
        <authorList>
            <consortium name="DOE Joint Genome Institute"/>
            <consortium name="Mycorrhizal Genomics Consortium"/>
            <person name="Kohler A."/>
            <person name="Kuo A."/>
            <person name="Nagy L.G."/>
            <person name="Floudas D."/>
            <person name="Copeland A."/>
            <person name="Barry K.W."/>
            <person name="Cichocki N."/>
            <person name="Veneault-Fourrey C."/>
            <person name="LaButti K."/>
            <person name="Lindquist E.A."/>
            <person name="Lipzen A."/>
            <person name="Lundell T."/>
            <person name="Morin E."/>
            <person name="Murat C."/>
            <person name="Riley R."/>
            <person name="Ohm R."/>
            <person name="Sun H."/>
            <person name="Tunlid A."/>
            <person name="Henrissat B."/>
            <person name="Grigoriev I.V."/>
            <person name="Hibbett D.S."/>
            <person name="Martin F."/>
        </authorList>
    </citation>
    <scope>NUCLEOTIDE SEQUENCE [LARGE SCALE GENOMIC DNA]</scope>
    <source>
        <strain evidence="3">F 1598</strain>
    </source>
</reference>
<dbReference type="EMBL" id="KN832977">
    <property type="protein sequence ID" value="KIM88377.1"/>
    <property type="molecule type" value="Genomic_DNA"/>
</dbReference>
<protein>
    <submittedName>
        <fullName evidence="2">Uncharacterized protein</fullName>
    </submittedName>
</protein>
<dbReference type="HOGENOM" id="CLU_3033176_0_0_1"/>
<keyword evidence="3" id="KW-1185">Reference proteome</keyword>
<accession>A0A0C3CF50</accession>
<proteinExistence type="predicted"/>
<name>A0A0C3CF50_PILCF</name>
<dbReference type="AlphaFoldDB" id="A0A0C3CF50"/>
<evidence type="ECO:0000313" key="3">
    <source>
        <dbReference type="Proteomes" id="UP000054166"/>
    </source>
</evidence>
<evidence type="ECO:0000313" key="2">
    <source>
        <dbReference type="EMBL" id="KIM88377.1"/>
    </source>
</evidence>